<dbReference type="Proteomes" id="UP000063434">
    <property type="component" value="Unassembled WGS sequence"/>
</dbReference>
<feature type="compositionally biased region" description="Low complexity" evidence="1">
    <location>
        <begin position="56"/>
        <end position="71"/>
    </location>
</feature>
<proteinExistence type="predicted"/>
<name>A0A109KXJ2_PSEFL</name>
<dbReference type="PATRIC" id="fig|294.195.peg.1988"/>
<protein>
    <recommendedName>
        <fullName evidence="4">Lipoprotein</fullName>
    </recommendedName>
</protein>
<evidence type="ECO:0000313" key="3">
    <source>
        <dbReference type="Proteomes" id="UP000063434"/>
    </source>
</evidence>
<feature type="region of interest" description="Disordered" evidence="1">
    <location>
        <begin position="56"/>
        <end position="75"/>
    </location>
</feature>
<comment type="caution">
    <text evidence="2">The sequence shown here is derived from an EMBL/GenBank/DDBJ whole genome shotgun (WGS) entry which is preliminary data.</text>
</comment>
<gene>
    <name evidence="2" type="ORF">PFL603g_01866</name>
</gene>
<accession>A0A109KXJ2</accession>
<sequence>MKPPALTLLVSCLLLVSCTTYDRTWVKADASREQRKHQQAACEADALRALPPNNVRASATSTRSTCSSSDSNCKKNNEQIDTEYSYTDKNRLPRETLVKDCMYRNGWSRTKVERPLIKW</sequence>
<organism evidence="2 3">
    <name type="scientific">Pseudomonas fluorescens</name>
    <dbReference type="NCBI Taxonomy" id="294"/>
    <lineage>
        <taxon>Bacteria</taxon>
        <taxon>Pseudomonadati</taxon>
        <taxon>Pseudomonadota</taxon>
        <taxon>Gammaproteobacteria</taxon>
        <taxon>Pseudomonadales</taxon>
        <taxon>Pseudomonadaceae</taxon>
        <taxon>Pseudomonas</taxon>
    </lineage>
</organism>
<dbReference type="AlphaFoldDB" id="A0A109KXJ2"/>
<dbReference type="PROSITE" id="PS51257">
    <property type="entry name" value="PROKAR_LIPOPROTEIN"/>
    <property type="match status" value="1"/>
</dbReference>
<evidence type="ECO:0000313" key="2">
    <source>
        <dbReference type="EMBL" id="KWV77160.1"/>
    </source>
</evidence>
<dbReference type="EMBL" id="LCYC01000029">
    <property type="protein sequence ID" value="KWV77160.1"/>
    <property type="molecule type" value="Genomic_DNA"/>
</dbReference>
<evidence type="ECO:0008006" key="4">
    <source>
        <dbReference type="Google" id="ProtNLM"/>
    </source>
</evidence>
<reference evidence="2 3" key="1">
    <citation type="submission" date="2015-05" db="EMBL/GenBank/DDBJ databases">
        <title>A genomic and transcriptomic approach to investigate the blue pigment phenotype in Pseudomonas fluorescens.</title>
        <authorList>
            <person name="Andreani N.A."/>
            <person name="Cardazzo B."/>
        </authorList>
    </citation>
    <scope>NUCLEOTIDE SEQUENCE [LARGE SCALE GENOMIC DNA]</scope>
    <source>
        <strain evidence="2 3">Ps_40</strain>
    </source>
</reference>
<evidence type="ECO:0000256" key="1">
    <source>
        <dbReference type="SAM" id="MobiDB-lite"/>
    </source>
</evidence>